<evidence type="ECO:0000256" key="1">
    <source>
        <dbReference type="ARBA" id="ARBA00008846"/>
    </source>
</evidence>
<reference evidence="5" key="1">
    <citation type="submission" date="2022-11" db="UniProtKB">
        <authorList>
            <consortium name="WormBaseParasite"/>
        </authorList>
    </citation>
    <scope>IDENTIFICATION</scope>
</reference>
<feature type="region of interest" description="Disordered" evidence="3">
    <location>
        <begin position="15"/>
        <end position="47"/>
    </location>
</feature>
<comment type="similarity">
    <text evidence="1">Belongs to the small GTPase superfamily. RGK family.</text>
</comment>
<dbReference type="InterPro" id="IPR001806">
    <property type="entry name" value="Small_GTPase"/>
</dbReference>
<dbReference type="PANTHER" id="PTHR45775:SF6">
    <property type="entry name" value="RAD, GEM_KIR FAMILY MEMBER 2, ISOFORM C"/>
    <property type="match status" value="1"/>
</dbReference>
<dbReference type="WBParaSite" id="ACRNAN_scaffold4329.g25521.t2">
    <property type="protein sequence ID" value="ACRNAN_scaffold4329.g25521.t2"/>
    <property type="gene ID" value="ACRNAN_scaffold4329.g25521"/>
</dbReference>
<evidence type="ECO:0000313" key="5">
    <source>
        <dbReference type="WBParaSite" id="ACRNAN_scaffold4329.g25521.t2"/>
    </source>
</evidence>
<dbReference type="Pfam" id="PF00071">
    <property type="entry name" value="Ras"/>
    <property type="match status" value="1"/>
</dbReference>
<dbReference type="SMART" id="SM00175">
    <property type="entry name" value="RAB"/>
    <property type="match status" value="1"/>
</dbReference>
<evidence type="ECO:0000256" key="2">
    <source>
        <dbReference type="ARBA" id="ARBA00022553"/>
    </source>
</evidence>
<dbReference type="InterPro" id="IPR051641">
    <property type="entry name" value="RGK_GTP-binding_reg"/>
</dbReference>
<dbReference type="PRINTS" id="PR00449">
    <property type="entry name" value="RASTRNSFRMNG"/>
</dbReference>
<accession>A0A914DYC3</accession>
<dbReference type="Proteomes" id="UP000887540">
    <property type="component" value="Unplaced"/>
</dbReference>
<dbReference type="GO" id="GO:0005246">
    <property type="term" value="F:calcium channel regulator activity"/>
    <property type="evidence" value="ECO:0007669"/>
    <property type="project" value="TreeGrafter"/>
</dbReference>
<proteinExistence type="inferred from homology"/>
<dbReference type="PANTHER" id="PTHR45775">
    <property type="entry name" value="RAD, GEM/KIR FAMILY MEMBER 2, ISOFORM C"/>
    <property type="match status" value="1"/>
</dbReference>
<dbReference type="GO" id="GO:0005525">
    <property type="term" value="F:GTP binding"/>
    <property type="evidence" value="ECO:0007669"/>
    <property type="project" value="InterPro"/>
</dbReference>
<dbReference type="AlphaFoldDB" id="A0A914DYC3"/>
<protein>
    <submittedName>
        <fullName evidence="5">Uncharacterized protein</fullName>
    </submittedName>
</protein>
<dbReference type="PROSITE" id="PS51419">
    <property type="entry name" value="RAB"/>
    <property type="match status" value="1"/>
</dbReference>
<evidence type="ECO:0000256" key="3">
    <source>
        <dbReference type="SAM" id="MobiDB-lite"/>
    </source>
</evidence>
<dbReference type="GO" id="GO:0005886">
    <property type="term" value="C:plasma membrane"/>
    <property type="evidence" value="ECO:0007669"/>
    <property type="project" value="TreeGrafter"/>
</dbReference>
<keyword evidence="4" id="KW-1185">Reference proteome</keyword>
<evidence type="ECO:0000313" key="4">
    <source>
        <dbReference type="Proteomes" id="UP000887540"/>
    </source>
</evidence>
<organism evidence="4 5">
    <name type="scientific">Acrobeloides nanus</name>
    <dbReference type="NCBI Taxonomy" id="290746"/>
    <lineage>
        <taxon>Eukaryota</taxon>
        <taxon>Metazoa</taxon>
        <taxon>Ecdysozoa</taxon>
        <taxon>Nematoda</taxon>
        <taxon>Chromadorea</taxon>
        <taxon>Rhabditida</taxon>
        <taxon>Tylenchina</taxon>
        <taxon>Cephalobomorpha</taxon>
        <taxon>Cephaloboidea</taxon>
        <taxon>Cephalobidae</taxon>
        <taxon>Acrobeloides</taxon>
    </lineage>
</organism>
<dbReference type="Gene3D" id="3.40.50.300">
    <property type="entry name" value="P-loop containing nucleotide triphosphate hydrolases"/>
    <property type="match status" value="1"/>
</dbReference>
<dbReference type="SUPFAM" id="SSF52540">
    <property type="entry name" value="P-loop containing nucleoside triphosphate hydrolases"/>
    <property type="match status" value="1"/>
</dbReference>
<keyword evidence="2" id="KW-0597">Phosphoprotein</keyword>
<dbReference type="PROSITE" id="PS51421">
    <property type="entry name" value="RAS"/>
    <property type="match status" value="1"/>
</dbReference>
<dbReference type="GO" id="GO:0003924">
    <property type="term" value="F:GTPase activity"/>
    <property type="evidence" value="ECO:0007669"/>
    <property type="project" value="InterPro"/>
</dbReference>
<dbReference type="SMART" id="SM00173">
    <property type="entry name" value="RAS"/>
    <property type="match status" value="1"/>
</dbReference>
<sequence length="393" mass="44601">MGYLNNIYEFEIDPPYRSSASSSSSAENSPRLLSPVSRPGSARPYRRRRKLTRAIGIEEDPDFNWDSEYCKNITPISENGDKENCNGTSVGSVQGSNSIANYSSGSTSPIVTSRQPRTGRLAQCHQKMRSFNIDSQGKIIDRGFRTNSTMKSLSPGNRKNRRSTCPEIWLSAEDDQHGVVKCILRIYGSDTVGKKTAAKQMAAHAEIASNNNDLGQSEINDESNKKQSKLVSFMMNDQEIELEIIQGSALESDPFQNVLTIYMVIYSVDNRESFTRAAQILYRLYDHRRNTPLPLILVGNKVDLQRKRKVSYIEGKMLSKIYKCSFVEVSALLSMNMESVWSETLKKLQNNKAEKERLIEKRRRSIMGRLVRQGRLFAKSCEEIIARLYINHL</sequence>
<name>A0A914DYC3_9BILA</name>
<dbReference type="InterPro" id="IPR027417">
    <property type="entry name" value="P-loop_NTPase"/>
</dbReference>